<evidence type="ECO:0000313" key="1">
    <source>
        <dbReference type="EMBL" id="GAA5510060.1"/>
    </source>
</evidence>
<dbReference type="Proteomes" id="UP001416858">
    <property type="component" value="Unassembled WGS sequence"/>
</dbReference>
<organism evidence="1 2">
    <name type="scientific">Novipirellula caenicola</name>
    <dbReference type="NCBI Taxonomy" id="1536901"/>
    <lineage>
        <taxon>Bacteria</taxon>
        <taxon>Pseudomonadati</taxon>
        <taxon>Planctomycetota</taxon>
        <taxon>Planctomycetia</taxon>
        <taxon>Pirellulales</taxon>
        <taxon>Pirellulaceae</taxon>
        <taxon>Novipirellula</taxon>
    </lineage>
</organism>
<protein>
    <submittedName>
        <fullName evidence="1">Uncharacterized protein</fullName>
    </submittedName>
</protein>
<gene>
    <name evidence="1" type="ORF">Rcae01_05566</name>
</gene>
<comment type="caution">
    <text evidence="1">The sequence shown here is derived from an EMBL/GenBank/DDBJ whole genome shotgun (WGS) entry which is preliminary data.</text>
</comment>
<evidence type="ECO:0000313" key="2">
    <source>
        <dbReference type="Proteomes" id="UP001416858"/>
    </source>
</evidence>
<name>A0ABP9VY58_9BACT</name>
<keyword evidence="2" id="KW-1185">Reference proteome</keyword>
<dbReference type="EMBL" id="BAABRO010000018">
    <property type="protein sequence ID" value="GAA5510060.1"/>
    <property type="molecule type" value="Genomic_DNA"/>
</dbReference>
<sequence length="132" mass="14882">MVAIVDLALEAELRHRTEQGEFIRPLAVAPLVSYSWLLSYCRQRKIRSRNCHHTAESRERALIAVQDDGLPIRLAAKSAGMSKSAVHRIVMKRRKSMVDSVDEIGFETVPPYRCPEHGKTTLRPCPACAAMR</sequence>
<proteinExistence type="predicted"/>
<reference evidence="1 2" key="1">
    <citation type="submission" date="2024-02" db="EMBL/GenBank/DDBJ databases">
        <title>Rhodopirellula caenicola NBRC 110016.</title>
        <authorList>
            <person name="Ichikawa N."/>
            <person name="Katano-Makiyama Y."/>
            <person name="Hidaka K."/>
        </authorList>
    </citation>
    <scope>NUCLEOTIDE SEQUENCE [LARGE SCALE GENOMIC DNA]</scope>
    <source>
        <strain evidence="1 2">NBRC 110016</strain>
    </source>
</reference>
<accession>A0ABP9VY58</accession>